<dbReference type="EMBL" id="CP002218">
    <property type="protein sequence ID" value="ADN59513.1"/>
    <property type="molecule type" value="Genomic_DNA"/>
</dbReference>
<feature type="transmembrane region" description="Helical" evidence="2">
    <location>
        <begin position="12"/>
        <end position="30"/>
    </location>
</feature>
<reference evidence="3" key="1">
    <citation type="submission" date="2010-09" db="EMBL/GenBank/DDBJ databases">
        <title>Complete sequence of chromosome2 of Burkholderia sp. CCGE1003.</title>
        <authorList>
            <consortium name="US DOE Joint Genome Institute"/>
            <person name="Lucas S."/>
            <person name="Copeland A."/>
            <person name="Lapidus A."/>
            <person name="Cheng J.-F."/>
            <person name="Bruce D."/>
            <person name="Goodwin L."/>
            <person name="Pitluck S."/>
            <person name="Daligault H."/>
            <person name="Davenport K."/>
            <person name="Detter J.C."/>
            <person name="Han C."/>
            <person name="Tapia R."/>
            <person name="Land M."/>
            <person name="Hauser L."/>
            <person name="Jeffries C."/>
            <person name="Kyrpides N."/>
            <person name="Ivanova N."/>
            <person name="Ovchinnikova G."/>
            <person name="Martinez-Romero E."/>
            <person name="Rogel M.A."/>
            <person name="Auchtung J."/>
            <person name="Tiedje J.M."/>
            <person name="Woyke T."/>
        </authorList>
    </citation>
    <scope>NUCLEOTIDE SEQUENCE</scope>
    <source>
        <strain evidence="3">CCGE1003</strain>
    </source>
</reference>
<feature type="region of interest" description="Disordered" evidence="1">
    <location>
        <begin position="201"/>
        <end position="227"/>
    </location>
</feature>
<evidence type="ECO:0000313" key="3">
    <source>
        <dbReference type="EMBL" id="ADN59513.1"/>
    </source>
</evidence>
<feature type="transmembrane region" description="Helical" evidence="2">
    <location>
        <begin position="133"/>
        <end position="155"/>
    </location>
</feature>
<name>E1THK9_BURSG</name>
<keyword evidence="2" id="KW-1133">Transmembrane helix</keyword>
<evidence type="ECO:0000256" key="1">
    <source>
        <dbReference type="SAM" id="MobiDB-lite"/>
    </source>
</evidence>
<feature type="transmembrane region" description="Helical" evidence="2">
    <location>
        <begin position="74"/>
        <end position="92"/>
    </location>
</feature>
<feature type="compositionally biased region" description="Basic residues" evidence="1">
    <location>
        <begin position="218"/>
        <end position="227"/>
    </location>
</feature>
<dbReference type="OrthoDB" id="9929850at2"/>
<organism evidence="3">
    <name type="scientific">Burkholderia sp. (strain CCGE1003)</name>
    <dbReference type="NCBI Taxonomy" id="640512"/>
    <lineage>
        <taxon>Bacteria</taxon>
        <taxon>Pseudomonadati</taxon>
        <taxon>Pseudomonadota</taxon>
        <taxon>Betaproteobacteria</taxon>
        <taxon>Burkholderiales</taxon>
        <taxon>Burkholderiaceae</taxon>
        <taxon>Burkholderia</taxon>
    </lineage>
</organism>
<accession>E1THK9</accession>
<protein>
    <recommendedName>
        <fullName evidence="4">Transmembrane protein</fullName>
    </recommendedName>
</protein>
<keyword evidence="2" id="KW-0812">Transmembrane</keyword>
<keyword evidence="2" id="KW-0472">Membrane</keyword>
<dbReference type="eggNOG" id="ENOG5030WUC">
    <property type="taxonomic scope" value="Bacteria"/>
</dbReference>
<proteinExistence type="predicted"/>
<evidence type="ECO:0008006" key="4">
    <source>
        <dbReference type="Google" id="ProtNLM"/>
    </source>
</evidence>
<feature type="compositionally biased region" description="Basic and acidic residues" evidence="1">
    <location>
        <begin position="201"/>
        <end position="217"/>
    </location>
</feature>
<dbReference type="KEGG" id="bgf:BC1003_3572"/>
<dbReference type="STRING" id="640512.BC1003_3572"/>
<sequence>MKKAVLADAVGGVVLTVFVTAVLTGLHAQVGGNHGIVNFLGSAELPIVASVLMLDSLREAIGSIYEGEHRQNIFVAGIVLFVVALLLASKGVDIEVARHRALEDAVLGATAVTQMPAAQQYAWLHSAEQALPLPVWVVPANVLVWVAAIAVSIWNRALAIGEKERSISRENVEAFVRLLDESRRGDAVVTALLEDERRARAELERDHGAPGAEERESVRRRRDAQRRHQRALDALQLCLRRDLSQRETEHHVQPAVCEQK</sequence>
<gene>
    <name evidence="3" type="ordered locus">BC1003_3572</name>
</gene>
<dbReference type="HOGENOM" id="CLU_1068245_0_0_4"/>
<dbReference type="AlphaFoldDB" id="E1THK9"/>
<evidence type="ECO:0000256" key="2">
    <source>
        <dbReference type="SAM" id="Phobius"/>
    </source>
</evidence>